<feature type="transmembrane region" description="Helical" evidence="8">
    <location>
        <begin position="158"/>
        <end position="179"/>
    </location>
</feature>
<comment type="caution">
    <text evidence="9">The sequence shown here is derived from an EMBL/GenBank/DDBJ whole genome shotgun (WGS) entry which is preliminary data.</text>
</comment>
<organism evidence="9 10">
    <name type="scientific">Kribbella caucasensis</name>
    <dbReference type="NCBI Taxonomy" id="2512215"/>
    <lineage>
        <taxon>Bacteria</taxon>
        <taxon>Bacillati</taxon>
        <taxon>Actinomycetota</taxon>
        <taxon>Actinomycetes</taxon>
        <taxon>Propionibacteriales</taxon>
        <taxon>Kribbellaceae</taxon>
        <taxon>Kribbella</taxon>
    </lineage>
</organism>
<evidence type="ECO:0000256" key="8">
    <source>
        <dbReference type="SAM" id="Phobius"/>
    </source>
</evidence>
<protein>
    <submittedName>
        <fullName evidence="9">Alpha-1,2-mannosyltransferase</fullName>
    </submittedName>
</protein>
<feature type="transmembrane region" description="Helical" evidence="8">
    <location>
        <begin position="316"/>
        <end position="335"/>
    </location>
</feature>
<dbReference type="OrthoDB" id="9774600at2"/>
<feature type="transmembrane region" description="Helical" evidence="8">
    <location>
        <begin position="185"/>
        <end position="204"/>
    </location>
</feature>
<feature type="transmembrane region" description="Helical" evidence="8">
    <location>
        <begin position="12"/>
        <end position="29"/>
    </location>
</feature>
<keyword evidence="9" id="KW-0328">Glycosyltransferase</keyword>
<proteinExistence type="inferred from homology"/>
<dbReference type="InterPro" id="IPR018584">
    <property type="entry name" value="GT87"/>
</dbReference>
<evidence type="ECO:0000256" key="6">
    <source>
        <dbReference type="ARBA" id="ARBA00023136"/>
    </source>
</evidence>
<comment type="subcellular location">
    <subcellularLocation>
        <location evidence="1">Cell membrane</location>
        <topology evidence="1">Multi-pass membrane protein</topology>
    </subcellularLocation>
</comment>
<feature type="transmembrane region" description="Helical" evidence="8">
    <location>
        <begin position="253"/>
        <end position="270"/>
    </location>
</feature>
<dbReference type="GO" id="GO:0016758">
    <property type="term" value="F:hexosyltransferase activity"/>
    <property type="evidence" value="ECO:0007669"/>
    <property type="project" value="InterPro"/>
</dbReference>
<dbReference type="Proteomes" id="UP000295388">
    <property type="component" value="Unassembled WGS sequence"/>
</dbReference>
<keyword evidence="6 8" id="KW-0472">Membrane</keyword>
<evidence type="ECO:0000256" key="3">
    <source>
        <dbReference type="ARBA" id="ARBA00022679"/>
    </source>
</evidence>
<evidence type="ECO:0000313" key="9">
    <source>
        <dbReference type="EMBL" id="TDO44113.1"/>
    </source>
</evidence>
<dbReference type="GO" id="GO:0005886">
    <property type="term" value="C:plasma membrane"/>
    <property type="evidence" value="ECO:0007669"/>
    <property type="project" value="UniProtKB-SubCell"/>
</dbReference>
<keyword evidence="10" id="KW-1185">Reference proteome</keyword>
<keyword evidence="4 8" id="KW-0812">Transmembrane</keyword>
<name>A0A4R6K434_9ACTN</name>
<dbReference type="AlphaFoldDB" id="A0A4R6K434"/>
<evidence type="ECO:0000256" key="4">
    <source>
        <dbReference type="ARBA" id="ARBA00022692"/>
    </source>
</evidence>
<keyword evidence="3 9" id="KW-0808">Transferase</keyword>
<sequence length="389" mass="42793">MTGKLGASARWWLAGAVVVVVGILLPFVWDHAGADLKVYRLGGSTILADPATLYTARLKEISMPFTYPVFGALVMVPVALLPWAMAYSAAMAASLVALAVIWRMCLGDRHPAVLVALVAASLLLEPVRETLSYGQINLVLCAVILYDVLDTKHPRRGIWLGLAAGIKLTPLVFFGLLLVTRQWKALLHATAAFFATVAIGFLVAPRTALDYWTNLLADTSRIGGLAYSGNQSWNGYLIRLTGNLEGGGRTWQLLLAITVLAGLYLTRVLWIRNQHLAAVSVCAMIALYCSPVSWSHHWVWCIPLGVALLQAIDLRWRPFAGVLWFGLFAIAPIWWPPRRDNRELTWTFAQHLEGNAYLWLTLAAAVVLTFHAKKTTREEASRVVEETAA</sequence>
<reference evidence="9 10" key="1">
    <citation type="submission" date="2019-03" db="EMBL/GenBank/DDBJ databases">
        <title>Genomic Encyclopedia of Type Strains, Phase III (KMG-III): the genomes of soil and plant-associated and newly described type strains.</title>
        <authorList>
            <person name="Whitman W."/>
        </authorList>
    </citation>
    <scope>NUCLEOTIDE SEQUENCE [LARGE SCALE GENOMIC DNA]</scope>
    <source>
        <strain evidence="9 10">VKM Ac-2527</strain>
    </source>
</reference>
<dbReference type="RefSeq" id="WP_133803631.1">
    <property type="nucleotide sequence ID" value="NZ_SNWQ01000017.1"/>
</dbReference>
<keyword evidence="2" id="KW-1003">Cell membrane</keyword>
<evidence type="ECO:0000256" key="5">
    <source>
        <dbReference type="ARBA" id="ARBA00022989"/>
    </source>
</evidence>
<dbReference type="Pfam" id="PF09594">
    <property type="entry name" value="GT87"/>
    <property type="match status" value="1"/>
</dbReference>
<keyword evidence="5 8" id="KW-1133">Transmembrane helix</keyword>
<evidence type="ECO:0000256" key="1">
    <source>
        <dbReference type="ARBA" id="ARBA00004651"/>
    </source>
</evidence>
<evidence type="ECO:0000313" key="10">
    <source>
        <dbReference type="Proteomes" id="UP000295388"/>
    </source>
</evidence>
<evidence type="ECO:0000256" key="7">
    <source>
        <dbReference type="ARBA" id="ARBA00024033"/>
    </source>
</evidence>
<evidence type="ECO:0000256" key="2">
    <source>
        <dbReference type="ARBA" id="ARBA00022475"/>
    </source>
</evidence>
<dbReference type="EMBL" id="SNWQ01000017">
    <property type="protein sequence ID" value="TDO44113.1"/>
    <property type="molecule type" value="Genomic_DNA"/>
</dbReference>
<feature type="transmembrane region" description="Helical" evidence="8">
    <location>
        <begin position="69"/>
        <end position="102"/>
    </location>
</feature>
<gene>
    <name evidence="9" type="ORF">EV643_117136</name>
</gene>
<accession>A0A4R6K434</accession>
<feature type="transmembrane region" description="Helical" evidence="8">
    <location>
        <begin position="276"/>
        <end position="295"/>
    </location>
</feature>
<comment type="similarity">
    <text evidence="7">Belongs to the glycosyltransferase 87 family.</text>
</comment>